<dbReference type="CDD" id="cd03814">
    <property type="entry name" value="GT4-like"/>
    <property type="match status" value="1"/>
</dbReference>
<dbReference type="GO" id="GO:0016757">
    <property type="term" value="F:glycosyltransferase activity"/>
    <property type="evidence" value="ECO:0007669"/>
    <property type="project" value="UniProtKB-KW"/>
</dbReference>
<dbReference type="PANTHER" id="PTHR45947">
    <property type="entry name" value="SULFOQUINOVOSYL TRANSFERASE SQD2"/>
    <property type="match status" value="1"/>
</dbReference>
<name>A0ABZ0RGT0_9BACT</name>
<dbReference type="Gene3D" id="3.40.50.2000">
    <property type="entry name" value="Glycogen Phosphorylase B"/>
    <property type="match status" value="2"/>
</dbReference>
<dbReference type="InterPro" id="IPR050194">
    <property type="entry name" value="Glycosyltransferase_grp1"/>
</dbReference>
<dbReference type="SUPFAM" id="SSF53756">
    <property type="entry name" value="UDP-Glycosyltransferase/glycogen phosphorylase"/>
    <property type="match status" value="1"/>
</dbReference>
<dbReference type="Proteomes" id="UP001324993">
    <property type="component" value="Chromosome"/>
</dbReference>
<dbReference type="EC" id="2.4.-.-" evidence="3"/>
<feature type="domain" description="Glycosyltransferase subfamily 4-like N-terminal" evidence="2">
    <location>
        <begin position="14"/>
        <end position="180"/>
    </location>
</feature>
<dbReference type="Pfam" id="PF00534">
    <property type="entry name" value="Glycos_transf_1"/>
    <property type="match status" value="1"/>
</dbReference>
<gene>
    <name evidence="3" type="ORF">SH580_14935</name>
</gene>
<keyword evidence="3" id="KW-0328">Glycosyltransferase</keyword>
<feature type="domain" description="Glycosyl transferase family 1" evidence="1">
    <location>
        <begin position="191"/>
        <end position="339"/>
    </location>
</feature>
<sequence>MKICIVTETYPPEVNGVAMTLHRISGELRKQGHSVSIVRPRQSSEAQNAHYNDETIVSGLPLPGYDGLRFGLPCRRKLRELWAREKPDIIYAGTEGPLGQSSIKAAADLGIPIVSGFHTNFHEYMKHYKLPILEKMVQGFLRKTHNKTRRTFAPSQDVIERLKAMGIQGTRLLGRGVDTELFNPTKRDAALRQRWGVDEHGIVALFVSRLAAEKNIPLAAQAFQQIKRRHPAAACVFVGDGPERAKLEKAHPDFIFAGMQKGEDLARHYASADLFVFPSVTETFGNVVTEAMASGLVTLAYDYAAPGRYIEDGSNGFLAPFDDSPAFLKATDRALADQANWPSIRAQARITAENLGWAGIVKQFATDLEDARKDHNF</sequence>
<reference evidence="3 4" key="1">
    <citation type="submission" date="2023-11" db="EMBL/GenBank/DDBJ databases">
        <title>Coraliomargarita sp. nov., isolated from marine algae.</title>
        <authorList>
            <person name="Lee J.K."/>
            <person name="Baek J.H."/>
            <person name="Kim J.M."/>
            <person name="Choi D.G."/>
            <person name="Jeon C.O."/>
        </authorList>
    </citation>
    <scope>NUCLEOTIDE SEQUENCE [LARGE SCALE GENOMIC DNA]</scope>
    <source>
        <strain evidence="3 4">J2-16</strain>
    </source>
</reference>
<evidence type="ECO:0000313" key="4">
    <source>
        <dbReference type="Proteomes" id="UP001324993"/>
    </source>
</evidence>
<proteinExistence type="predicted"/>
<dbReference type="InterPro" id="IPR028098">
    <property type="entry name" value="Glyco_trans_4-like_N"/>
</dbReference>
<keyword evidence="3" id="KW-0808">Transferase</keyword>
<dbReference type="PANTHER" id="PTHR45947:SF3">
    <property type="entry name" value="SULFOQUINOVOSYL TRANSFERASE SQD2"/>
    <property type="match status" value="1"/>
</dbReference>
<dbReference type="RefSeq" id="WP_319831642.1">
    <property type="nucleotide sequence ID" value="NZ_CP138858.1"/>
</dbReference>
<evidence type="ECO:0000259" key="1">
    <source>
        <dbReference type="Pfam" id="PF00534"/>
    </source>
</evidence>
<keyword evidence="4" id="KW-1185">Reference proteome</keyword>
<accession>A0ABZ0RGT0</accession>
<protein>
    <submittedName>
        <fullName evidence="3">Glycosyltransferase family 1 protein</fullName>
        <ecNumber evidence="3">2.4.-.-</ecNumber>
    </submittedName>
</protein>
<dbReference type="EMBL" id="CP138858">
    <property type="protein sequence ID" value="WPJ94728.1"/>
    <property type="molecule type" value="Genomic_DNA"/>
</dbReference>
<evidence type="ECO:0000259" key="2">
    <source>
        <dbReference type="Pfam" id="PF13439"/>
    </source>
</evidence>
<dbReference type="Pfam" id="PF13439">
    <property type="entry name" value="Glyco_transf_4"/>
    <property type="match status" value="1"/>
</dbReference>
<evidence type="ECO:0000313" key="3">
    <source>
        <dbReference type="EMBL" id="WPJ94728.1"/>
    </source>
</evidence>
<dbReference type="InterPro" id="IPR001296">
    <property type="entry name" value="Glyco_trans_1"/>
</dbReference>
<organism evidence="3 4">
    <name type="scientific">Coraliomargarita algicola</name>
    <dbReference type="NCBI Taxonomy" id="3092156"/>
    <lineage>
        <taxon>Bacteria</taxon>
        <taxon>Pseudomonadati</taxon>
        <taxon>Verrucomicrobiota</taxon>
        <taxon>Opitutia</taxon>
        <taxon>Puniceicoccales</taxon>
        <taxon>Coraliomargaritaceae</taxon>
        <taxon>Coraliomargarita</taxon>
    </lineage>
</organism>